<dbReference type="PROSITE" id="PS00028">
    <property type="entry name" value="ZINC_FINGER_C2H2_1"/>
    <property type="match status" value="7"/>
</dbReference>
<dbReference type="Pfam" id="PF00096">
    <property type="entry name" value="zf-C2H2"/>
    <property type="match status" value="1"/>
</dbReference>
<dbReference type="SMART" id="SM00980">
    <property type="entry name" value="THAP"/>
    <property type="match status" value="1"/>
</dbReference>
<dbReference type="PANTHER" id="PTHR24408">
    <property type="entry name" value="ZINC FINGER PROTEIN"/>
    <property type="match status" value="1"/>
</dbReference>
<dbReference type="SMART" id="SM00868">
    <property type="entry name" value="zf-AD"/>
    <property type="match status" value="1"/>
</dbReference>
<keyword evidence="2" id="KW-0677">Repeat</keyword>
<dbReference type="Proteomes" id="UP000324832">
    <property type="component" value="Unassembled WGS sequence"/>
</dbReference>
<keyword evidence="1 8" id="KW-0479">Metal-binding</keyword>
<dbReference type="PANTHER" id="PTHR24408:SF58">
    <property type="entry name" value="TRANSCRIPTION FACTOR (TFIIIA), PUTATIVE (AFU_ORTHOLOGUE AFUA_1G05150)-RELATED"/>
    <property type="match status" value="1"/>
</dbReference>
<evidence type="ECO:0000256" key="9">
    <source>
        <dbReference type="SAM" id="MobiDB-lite"/>
    </source>
</evidence>
<evidence type="ECO:0000259" key="11">
    <source>
        <dbReference type="PROSITE" id="PS50950"/>
    </source>
</evidence>
<name>A0A5E4R184_9NEOP</name>
<dbReference type="GO" id="GO:0000981">
    <property type="term" value="F:DNA-binding transcription factor activity, RNA polymerase II-specific"/>
    <property type="evidence" value="ECO:0007669"/>
    <property type="project" value="TreeGrafter"/>
</dbReference>
<dbReference type="Gene3D" id="3.30.160.60">
    <property type="entry name" value="Classic Zinc Finger"/>
    <property type="match status" value="4"/>
</dbReference>
<evidence type="ECO:0000256" key="5">
    <source>
        <dbReference type="ARBA" id="ARBA00023125"/>
    </source>
</evidence>
<feature type="domain" description="C2H2-type" evidence="10">
    <location>
        <begin position="874"/>
        <end position="901"/>
    </location>
</feature>
<feature type="binding site" evidence="8">
    <location>
        <position position="104"/>
    </location>
    <ligand>
        <name>Zn(2+)</name>
        <dbReference type="ChEBI" id="CHEBI:29105"/>
    </ligand>
</feature>
<dbReference type="InterPro" id="IPR012934">
    <property type="entry name" value="Znf_AD"/>
</dbReference>
<dbReference type="SMART" id="SM00355">
    <property type="entry name" value="ZnF_C2H2"/>
    <property type="match status" value="10"/>
</dbReference>
<feature type="domain" description="C2H2-type" evidence="10">
    <location>
        <begin position="487"/>
        <end position="515"/>
    </location>
</feature>
<accession>A0A5E4R184</accession>
<feature type="region of interest" description="Disordered" evidence="9">
    <location>
        <begin position="741"/>
        <end position="793"/>
    </location>
</feature>
<dbReference type="PROSITE" id="PS50157">
    <property type="entry name" value="ZINC_FINGER_C2H2_2"/>
    <property type="match status" value="6"/>
</dbReference>
<organism evidence="13 14">
    <name type="scientific">Leptidea sinapis</name>
    <dbReference type="NCBI Taxonomy" id="189913"/>
    <lineage>
        <taxon>Eukaryota</taxon>
        <taxon>Metazoa</taxon>
        <taxon>Ecdysozoa</taxon>
        <taxon>Arthropoda</taxon>
        <taxon>Hexapoda</taxon>
        <taxon>Insecta</taxon>
        <taxon>Pterygota</taxon>
        <taxon>Neoptera</taxon>
        <taxon>Endopterygota</taxon>
        <taxon>Lepidoptera</taxon>
        <taxon>Glossata</taxon>
        <taxon>Ditrysia</taxon>
        <taxon>Papilionoidea</taxon>
        <taxon>Pieridae</taxon>
        <taxon>Dismorphiinae</taxon>
        <taxon>Leptidea</taxon>
    </lineage>
</organism>
<dbReference type="GO" id="GO:0043565">
    <property type="term" value="F:sequence-specific DNA binding"/>
    <property type="evidence" value="ECO:0007669"/>
    <property type="project" value="TreeGrafter"/>
</dbReference>
<evidence type="ECO:0000256" key="6">
    <source>
        <dbReference type="PROSITE-ProRule" id="PRU00042"/>
    </source>
</evidence>
<dbReference type="AlphaFoldDB" id="A0A5E4R184"/>
<keyword evidence="3 6" id="KW-0863">Zinc-finger</keyword>
<feature type="binding site" evidence="8">
    <location>
        <position position="101"/>
    </location>
    <ligand>
        <name>Zn(2+)</name>
        <dbReference type="ChEBI" id="CHEBI:29105"/>
    </ligand>
</feature>
<dbReference type="PROSITE" id="PS50950">
    <property type="entry name" value="ZF_THAP"/>
    <property type="match status" value="1"/>
</dbReference>
<evidence type="ECO:0000256" key="1">
    <source>
        <dbReference type="ARBA" id="ARBA00022723"/>
    </source>
</evidence>
<feature type="domain" description="THAP-type" evidence="11">
    <location>
        <begin position="1"/>
        <end position="82"/>
    </location>
</feature>
<keyword evidence="5 7" id="KW-0238">DNA-binding</keyword>
<dbReference type="SUPFAM" id="SSF57716">
    <property type="entry name" value="Glucocorticoid receptor-like (DNA-binding domain)"/>
    <property type="match status" value="2"/>
</dbReference>
<evidence type="ECO:0008006" key="15">
    <source>
        <dbReference type="Google" id="ProtNLM"/>
    </source>
</evidence>
<evidence type="ECO:0000256" key="3">
    <source>
        <dbReference type="ARBA" id="ARBA00022771"/>
    </source>
</evidence>
<reference evidence="13 14" key="1">
    <citation type="submission" date="2017-07" db="EMBL/GenBank/DDBJ databases">
        <authorList>
            <person name="Talla V."/>
            <person name="Backstrom N."/>
        </authorList>
    </citation>
    <scope>NUCLEOTIDE SEQUENCE [LARGE SCALE GENOMIC DNA]</scope>
</reference>
<dbReference type="GO" id="GO:0005634">
    <property type="term" value="C:nucleus"/>
    <property type="evidence" value="ECO:0007669"/>
    <property type="project" value="InterPro"/>
</dbReference>
<evidence type="ECO:0000256" key="7">
    <source>
        <dbReference type="PROSITE-ProRule" id="PRU00309"/>
    </source>
</evidence>
<dbReference type="InterPro" id="IPR036236">
    <property type="entry name" value="Znf_C2H2_sf"/>
</dbReference>
<keyword evidence="4 8" id="KW-0862">Zinc</keyword>
<evidence type="ECO:0000313" key="13">
    <source>
        <dbReference type="EMBL" id="VVD02950.1"/>
    </source>
</evidence>
<dbReference type="InterPro" id="IPR006612">
    <property type="entry name" value="THAP_Znf"/>
</dbReference>
<dbReference type="PROSITE" id="PS51915">
    <property type="entry name" value="ZAD"/>
    <property type="match status" value="1"/>
</dbReference>
<evidence type="ECO:0000313" key="14">
    <source>
        <dbReference type="Proteomes" id="UP000324832"/>
    </source>
</evidence>
<evidence type="ECO:0000256" key="2">
    <source>
        <dbReference type="ARBA" id="ARBA00022737"/>
    </source>
</evidence>
<feature type="domain" description="ZAD" evidence="12">
    <location>
        <begin position="99"/>
        <end position="168"/>
    </location>
</feature>
<keyword evidence="14" id="KW-1185">Reference proteome</keyword>
<feature type="binding site" evidence="8">
    <location>
        <position position="141"/>
    </location>
    <ligand>
        <name>Zn(2+)</name>
        <dbReference type="ChEBI" id="CHEBI:29105"/>
    </ligand>
</feature>
<feature type="compositionally biased region" description="Basic and acidic residues" evidence="9">
    <location>
        <begin position="741"/>
        <end position="769"/>
    </location>
</feature>
<dbReference type="EMBL" id="FZQP02006466">
    <property type="protein sequence ID" value="VVD02950.1"/>
    <property type="molecule type" value="Genomic_DNA"/>
</dbReference>
<evidence type="ECO:0000259" key="12">
    <source>
        <dbReference type="PROSITE" id="PS51915"/>
    </source>
</evidence>
<protein>
    <recommendedName>
        <fullName evidence="15">THAP-type domain-containing protein</fullName>
    </recommendedName>
</protein>
<proteinExistence type="predicted"/>
<dbReference type="SUPFAM" id="SSF57667">
    <property type="entry name" value="beta-beta-alpha zinc fingers"/>
    <property type="match status" value="1"/>
</dbReference>
<evidence type="ECO:0000256" key="8">
    <source>
        <dbReference type="PROSITE-ProRule" id="PRU01263"/>
    </source>
</evidence>
<dbReference type="InterPro" id="IPR013087">
    <property type="entry name" value="Znf_C2H2_type"/>
</dbReference>
<dbReference type="Pfam" id="PF05485">
    <property type="entry name" value="THAP"/>
    <property type="match status" value="1"/>
</dbReference>
<evidence type="ECO:0000259" key="10">
    <source>
        <dbReference type="PROSITE" id="PS50157"/>
    </source>
</evidence>
<dbReference type="GO" id="GO:0008270">
    <property type="term" value="F:zinc ion binding"/>
    <property type="evidence" value="ECO:0007669"/>
    <property type="project" value="UniProtKB-UniRule"/>
</dbReference>
<gene>
    <name evidence="13" type="ORF">LSINAPIS_LOCUS13049</name>
</gene>
<feature type="domain" description="C2H2-type" evidence="10">
    <location>
        <begin position="377"/>
        <end position="404"/>
    </location>
</feature>
<evidence type="ECO:0000256" key="4">
    <source>
        <dbReference type="ARBA" id="ARBA00022833"/>
    </source>
</evidence>
<feature type="domain" description="C2H2-type" evidence="10">
    <location>
        <begin position="903"/>
        <end position="930"/>
    </location>
</feature>
<dbReference type="SMART" id="SM00692">
    <property type="entry name" value="DM3"/>
    <property type="match status" value="1"/>
</dbReference>
<sequence length="943" mass="109540">MRCVVPTCRNDHKNVSKAEGITFHVFPQDPIIRAAWVHAVGRDGWVPKIWHFVCSDHFRPEDRLVTPAGLRKLKPGTIPTLFVPNHDTESKEDKSDGLKVCRVCLTSGVKLYPTYIDDLDEIYQQINCIEDVIDGLPQYVCGECGITLLRYNEFRNKCLTSYSMMHNIIAKGETLSMNAIQSLKRCKNSLGSRLSLKRFQPDHFDVIIVEYDDDTVEDFDIVKDELATVKSEVDNDVDVDEVANDYDDGETDFDTGLEEFFDGDEIVGEEIGSAEILNVDHDYDEVKYENGEDIDDIDFRNVFIKSESDEFSENGFDEQKSIQVRVPDSESKLDKRRKMLGVDLDPNMFTITELTFEEQVAMVMKRKESSNYKNGYWKCNLCFKGFLDQKAYRSHMIRHTNKCGEYECEVCKLHYKRAYAVRHHITTCHKERYACKLCPYVGSQKFSAQMHEKWHNGAVYQCEHCQETFEKVTTYKGHLRLKHPSNHVCELCGYSFVSEKGIEMHKTLKHQMDADLLMPEDAPYCQDCDLKFASQQAYDCHLKVTDRHCKTTGLQYTNRPSQHPKRRKFKEEEDGGLPLIPCEQCGDLMQSAQAYYAHFRRAHPDKNRTLYPTLKTPLMCEMCGKIFQLHTGEMRFECDKCHKRFKQSSELKSHYDHIHLKKPWPKRIRKKGQIEVTVLKIEDAIPVQMYSDDYLPQFSCVECTQRLRNCHQFRFNNLTNDFFTNHYDLELEYEPKIESLKSEDDDESNHNDDGLHTEDVKTDDMKDESSTTSDDDISSESDGSSDYTLDTHKKKRTNGKVLANLKRKRNTTKKQTVKKVTKKEVEPKVDRRRKPFSNGDVKDALFTITELSQEEQIAEILKKQESANFLNAVFKCTLCFKGFLDEGAFKAHMTRHTDQCGVHECKICKVHFKHSHALRKHITAHHSQRYSCNDCPYVTTHRN</sequence>
<feature type="domain" description="C2H2-type" evidence="10">
    <location>
        <begin position="460"/>
        <end position="488"/>
    </location>
</feature>
<feature type="binding site" evidence="8">
    <location>
        <position position="144"/>
    </location>
    <ligand>
        <name>Zn(2+)</name>
        <dbReference type="ChEBI" id="CHEBI:29105"/>
    </ligand>
</feature>
<feature type="domain" description="C2H2-type" evidence="10">
    <location>
        <begin position="636"/>
        <end position="659"/>
    </location>
</feature>